<reference evidence="3" key="1">
    <citation type="submission" date="2016-06" db="UniProtKB">
        <authorList>
            <consortium name="WormBaseParasite"/>
        </authorList>
    </citation>
    <scope>IDENTIFICATION</scope>
</reference>
<dbReference type="Proteomes" id="UP000271098">
    <property type="component" value="Unassembled WGS sequence"/>
</dbReference>
<keyword evidence="2" id="KW-1185">Reference proteome</keyword>
<dbReference type="AlphaFoldDB" id="A0A183DER3"/>
<organism evidence="3">
    <name type="scientific">Gongylonema pulchrum</name>
    <dbReference type="NCBI Taxonomy" id="637853"/>
    <lineage>
        <taxon>Eukaryota</taxon>
        <taxon>Metazoa</taxon>
        <taxon>Ecdysozoa</taxon>
        <taxon>Nematoda</taxon>
        <taxon>Chromadorea</taxon>
        <taxon>Rhabditida</taxon>
        <taxon>Spirurina</taxon>
        <taxon>Spiruromorpha</taxon>
        <taxon>Spiruroidea</taxon>
        <taxon>Gongylonematidae</taxon>
        <taxon>Gongylonema</taxon>
    </lineage>
</organism>
<dbReference type="OrthoDB" id="6351704at2759"/>
<evidence type="ECO:0000313" key="3">
    <source>
        <dbReference type="WBParaSite" id="GPUH_0000721301-mRNA-1"/>
    </source>
</evidence>
<accession>A0A183DER3</accession>
<protein>
    <submittedName>
        <fullName evidence="3">Mediator complex subunit 15</fullName>
    </submittedName>
</protein>
<reference evidence="1 2" key="2">
    <citation type="submission" date="2018-11" db="EMBL/GenBank/DDBJ databases">
        <authorList>
            <consortium name="Pathogen Informatics"/>
        </authorList>
    </citation>
    <scope>NUCLEOTIDE SEQUENCE [LARGE SCALE GENOMIC DNA]</scope>
</reference>
<evidence type="ECO:0000313" key="1">
    <source>
        <dbReference type="EMBL" id="VDK57593.1"/>
    </source>
</evidence>
<name>A0A183DER3_9BILA</name>
<dbReference type="WBParaSite" id="GPUH_0000721301-mRNA-1">
    <property type="protein sequence ID" value="GPUH_0000721301-mRNA-1"/>
    <property type="gene ID" value="GPUH_0000721301"/>
</dbReference>
<gene>
    <name evidence="1" type="ORF">GPUH_LOCUS7206</name>
</gene>
<sequence>MQIIVVFQQKDNTSSMQSFLAQCLHQKIQYQKQVIPKRIEEALEELRLIPAKLEQKAPVPECVMRIVTEEEHGHGEDGTEANIVDLGQPMRIEWSLVPESG</sequence>
<dbReference type="EMBL" id="UYRT01018288">
    <property type="protein sequence ID" value="VDK57593.1"/>
    <property type="molecule type" value="Genomic_DNA"/>
</dbReference>
<evidence type="ECO:0000313" key="2">
    <source>
        <dbReference type="Proteomes" id="UP000271098"/>
    </source>
</evidence>
<proteinExistence type="predicted"/>